<keyword evidence="10" id="KW-1185">Reference proteome</keyword>
<keyword evidence="6" id="KW-0680">Restriction system</keyword>
<organism evidence="9 10">
    <name type="scientific">Advenella mandrilli</name>
    <dbReference type="NCBI Taxonomy" id="2800330"/>
    <lineage>
        <taxon>Bacteria</taxon>
        <taxon>Pseudomonadati</taxon>
        <taxon>Pseudomonadota</taxon>
        <taxon>Betaproteobacteria</taxon>
        <taxon>Burkholderiales</taxon>
        <taxon>Alcaligenaceae</taxon>
    </lineage>
</organism>
<name>A0ABS1EBE0_9BURK</name>
<evidence type="ECO:0000256" key="4">
    <source>
        <dbReference type="ARBA" id="ARBA00022679"/>
    </source>
</evidence>
<evidence type="ECO:0000313" key="10">
    <source>
        <dbReference type="Proteomes" id="UP000635316"/>
    </source>
</evidence>
<comment type="caution">
    <text evidence="9">The sequence shown here is derived from an EMBL/GenBank/DDBJ whole genome shotgun (WGS) entry which is preliminary data.</text>
</comment>
<dbReference type="Proteomes" id="UP000635316">
    <property type="component" value="Unassembled WGS sequence"/>
</dbReference>
<evidence type="ECO:0000313" key="9">
    <source>
        <dbReference type="EMBL" id="MBK1780894.1"/>
    </source>
</evidence>
<keyword evidence="3 9" id="KW-0489">Methyltransferase</keyword>
<protein>
    <recommendedName>
        <fullName evidence="2">site-specific DNA-methyltransferase (adenine-specific)</fullName>
        <ecNumber evidence="2">2.1.1.72</ecNumber>
    </recommendedName>
</protein>
<evidence type="ECO:0000256" key="7">
    <source>
        <dbReference type="ARBA" id="ARBA00047942"/>
    </source>
</evidence>
<reference evidence="9 10" key="1">
    <citation type="submission" date="2020-12" db="EMBL/GenBank/DDBJ databases">
        <authorList>
            <person name="Lu T."/>
            <person name="Wang Q."/>
            <person name="Han X."/>
        </authorList>
    </citation>
    <scope>NUCLEOTIDE SEQUENCE [LARGE SCALE GENOMIC DNA]</scope>
    <source>
        <strain evidence="9 10">WQ 585</strain>
    </source>
</reference>
<dbReference type="Gene3D" id="3.40.50.150">
    <property type="entry name" value="Vaccinia Virus protein VP39"/>
    <property type="match status" value="1"/>
</dbReference>
<dbReference type="GO" id="GO:0008168">
    <property type="term" value="F:methyltransferase activity"/>
    <property type="evidence" value="ECO:0007669"/>
    <property type="project" value="UniProtKB-KW"/>
</dbReference>
<gene>
    <name evidence="9" type="ORF">JHL22_06665</name>
</gene>
<dbReference type="InterPro" id="IPR003356">
    <property type="entry name" value="DNA_methylase_A-5"/>
</dbReference>
<sequence>MNTIQQNKILNTADEHQQAIVKIIEALSRTYGLDRVWSDWVEICAIALARADRAQFEARETRYLSIVNHYDKKELNGLVQAFSHLVMAFEKHVENGQIIDVLGKIFMMLNMGNSNSGQFFTPFEVSLMMAQMLTPKNGYDIIRQRGYVRLAEPTAGAGGMILAYARTIAEAGYSYQRELHVTATDIDSRCVHMTFVQLALLHIPAVVIHGNVLTVEEWQHWYTPAHIMGGWHWKLQQSDMTNKQPDTAESELIMPVPSIESLLTADQLQLF</sequence>
<comment type="similarity">
    <text evidence="1">Belongs to the N(4)/N(6)-methyltransferase family.</text>
</comment>
<feature type="domain" description="DNA methylase adenine-specific" evidence="8">
    <location>
        <begin position="112"/>
        <end position="234"/>
    </location>
</feature>
<dbReference type="GO" id="GO:0032259">
    <property type="term" value="P:methylation"/>
    <property type="evidence" value="ECO:0007669"/>
    <property type="project" value="UniProtKB-KW"/>
</dbReference>
<dbReference type="InterPro" id="IPR029063">
    <property type="entry name" value="SAM-dependent_MTases_sf"/>
</dbReference>
<dbReference type="SUPFAM" id="SSF53335">
    <property type="entry name" value="S-adenosyl-L-methionine-dependent methyltransferases"/>
    <property type="match status" value="1"/>
</dbReference>
<dbReference type="EMBL" id="JAENGP010000005">
    <property type="protein sequence ID" value="MBK1780894.1"/>
    <property type="molecule type" value="Genomic_DNA"/>
</dbReference>
<evidence type="ECO:0000256" key="2">
    <source>
        <dbReference type="ARBA" id="ARBA00011900"/>
    </source>
</evidence>
<evidence type="ECO:0000256" key="5">
    <source>
        <dbReference type="ARBA" id="ARBA00022691"/>
    </source>
</evidence>
<dbReference type="RefSeq" id="WP_200235217.1">
    <property type="nucleotide sequence ID" value="NZ_JAENGP010000005.1"/>
</dbReference>
<evidence type="ECO:0000259" key="8">
    <source>
        <dbReference type="Pfam" id="PF02384"/>
    </source>
</evidence>
<dbReference type="PANTHER" id="PTHR42933:SF3">
    <property type="entry name" value="TYPE I RESTRICTION ENZYME MJAVIII METHYLASE SUBUNIT"/>
    <property type="match status" value="1"/>
</dbReference>
<dbReference type="EC" id="2.1.1.72" evidence="2"/>
<evidence type="ECO:0000256" key="1">
    <source>
        <dbReference type="ARBA" id="ARBA00006594"/>
    </source>
</evidence>
<dbReference type="InterPro" id="IPR051537">
    <property type="entry name" value="DNA_Adenine_Mtase"/>
</dbReference>
<comment type="catalytic activity">
    <reaction evidence="7">
        <text>a 2'-deoxyadenosine in DNA + S-adenosyl-L-methionine = an N(6)-methyl-2'-deoxyadenosine in DNA + S-adenosyl-L-homocysteine + H(+)</text>
        <dbReference type="Rhea" id="RHEA:15197"/>
        <dbReference type="Rhea" id="RHEA-COMP:12418"/>
        <dbReference type="Rhea" id="RHEA-COMP:12419"/>
        <dbReference type="ChEBI" id="CHEBI:15378"/>
        <dbReference type="ChEBI" id="CHEBI:57856"/>
        <dbReference type="ChEBI" id="CHEBI:59789"/>
        <dbReference type="ChEBI" id="CHEBI:90615"/>
        <dbReference type="ChEBI" id="CHEBI:90616"/>
        <dbReference type="EC" id="2.1.1.72"/>
    </reaction>
</comment>
<dbReference type="Pfam" id="PF02384">
    <property type="entry name" value="N6_Mtase"/>
    <property type="match status" value="1"/>
</dbReference>
<dbReference type="PANTHER" id="PTHR42933">
    <property type="entry name" value="SLR6095 PROTEIN"/>
    <property type="match status" value="1"/>
</dbReference>
<keyword evidence="5" id="KW-0949">S-adenosyl-L-methionine</keyword>
<evidence type="ECO:0000256" key="3">
    <source>
        <dbReference type="ARBA" id="ARBA00022603"/>
    </source>
</evidence>
<accession>A0ABS1EBE0</accession>
<keyword evidence="4" id="KW-0808">Transferase</keyword>
<proteinExistence type="inferred from homology"/>
<evidence type="ECO:0000256" key="6">
    <source>
        <dbReference type="ARBA" id="ARBA00022747"/>
    </source>
</evidence>